<feature type="transmembrane region" description="Helical" evidence="7">
    <location>
        <begin position="56"/>
        <end position="81"/>
    </location>
</feature>
<dbReference type="InterPro" id="IPR051800">
    <property type="entry name" value="PqiA-PqiB_transport"/>
</dbReference>
<dbReference type="Pfam" id="PF04403">
    <property type="entry name" value="PqiA"/>
    <property type="match status" value="1"/>
</dbReference>
<keyword evidence="2" id="KW-1003">Cell membrane</keyword>
<evidence type="ECO:0000313" key="8">
    <source>
        <dbReference type="EMBL" id="VCU68573.1"/>
    </source>
</evidence>
<dbReference type="EMBL" id="UWPJ01000006">
    <property type="protein sequence ID" value="VCU68573.1"/>
    <property type="molecule type" value="Genomic_DNA"/>
</dbReference>
<evidence type="ECO:0000256" key="1">
    <source>
        <dbReference type="ARBA" id="ARBA00004533"/>
    </source>
</evidence>
<feature type="transmembrane region" description="Helical" evidence="7">
    <location>
        <begin position="182"/>
        <end position="199"/>
    </location>
</feature>
<organism evidence="8 9">
    <name type="scientific">Pigmentiphaga humi</name>
    <dbReference type="NCBI Taxonomy" id="2478468"/>
    <lineage>
        <taxon>Bacteria</taxon>
        <taxon>Pseudomonadati</taxon>
        <taxon>Pseudomonadota</taxon>
        <taxon>Betaproteobacteria</taxon>
        <taxon>Burkholderiales</taxon>
        <taxon>Alcaligenaceae</taxon>
        <taxon>Pigmentiphaga</taxon>
    </lineage>
</organism>
<keyword evidence="9" id="KW-1185">Reference proteome</keyword>
<reference evidence="8 9" key="1">
    <citation type="submission" date="2018-10" db="EMBL/GenBank/DDBJ databases">
        <authorList>
            <person name="Criscuolo A."/>
        </authorList>
    </citation>
    <scope>NUCLEOTIDE SEQUENCE [LARGE SCALE GENOMIC DNA]</scope>
    <source>
        <strain evidence="8">DnA1</strain>
    </source>
</reference>
<evidence type="ECO:0000256" key="2">
    <source>
        <dbReference type="ARBA" id="ARBA00022475"/>
    </source>
</evidence>
<dbReference type="AlphaFoldDB" id="A0A3P4AX03"/>
<evidence type="ECO:0000256" key="6">
    <source>
        <dbReference type="ARBA" id="ARBA00023136"/>
    </source>
</evidence>
<evidence type="ECO:0000256" key="4">
    <source>
        <dbReference type="ARBA" id="ARBA00022692"/>
    </source>
</evidence>
<dbReference type="PANTHER" id="PTHR30462">
    <property type="entry name" value="INTERMEMBRANE TRANSPORT PROTEIN PQIB-RELATED"/>
    <property type="match status" value="1"/>
</dbReference>
<dbReference type="RefSeq" id="WP_124077809.1">
    <property type="nucleotide sequence ID" value="NZ_UWPJ01000006.1"/>
</dbReference>
<keyword evidence="6 7" id="KW-0472">Membrane</keyword>
<evidence type="ECO:0000256" key="7">
    <source>
        <dbReference type="SAM" id="Phobius"/>
    </source>
</evidence>
<dbReference type="Proteomes" id="UP000277294">
    <property type="component" value="Unassembled WGS sequence"/>
</dbReference>
<dbReference type="OrthoDB" id="9800207at2"/>
<sequence length="215" mass="23360">MNGAHDLHGVRTASQAGVLECPQCTAILPRGRAGGQCDRCGAALNLRKPDSLRRTWAFLMAALALYLPANMLPIMTTGTLFGSQSNTILSGVVYLWKDGSYFVASVVFCASIVIPVFKLAALVMLVVTTQRRSTWRPVERTRLYGMVEAVGRWSMVDVFVVALLAALVRLDALATVRPEPGAMAFGMVVVLTMLASMSFDPRLIWDPVDAHDPHP</sequence>
<gene>
    <name evidence="8" type="primary">pqiA</name>
    <name evidence="8" type="ORF">PIGHUM_00630</name>
</gene>
<evidence type="ECO:0000313" key="9">
    <source>
        <dbReference type="Proteomes" id="UP000277294"/>
    </source>
</evidence>
<feature type="transmembrane region" description="Helical" evidence="7">
    <location>
        <begin position="149"/>
        <end position="170"/>
    </location>
</feature>
<dbReference type="GO" id="GO:0005886">
    <property type="term" value="C:plasma membrane"/>
    <property type="evidence" value="ECO:0007669"/>
    <property type="project" value="UniProtKB-SubCell"/>
</dbReference>
<keyword evidence="3" id="KW-0997">Cell inner membrane</keyword>
<proteinExistence type="predicted"/>
<evidence type="ECO:0000256" key="3">
    <source>
        <dbReference type="ARBA" id="ARBA00022519"/>
    </source>
</evidence>
<feature type="transmembrane region" description="Helical" evidence="7">
    <location>
        <begin position="101"/>
        <end position="128"/>
    </location>
</feature>
<dbReference type="PANTHER" id="PTHR30462:SF3">
    <property type="entry name" value="INTERMEMBRANE TRANSPORT PROTEIN PQIA"/>
    <property type="match status" value="1"/>
</dbReference>
<evidence type="ECO:0000256" key="5">
    <source>
        <dbReference type="ARBA" id="ARBA00022989"/>
    </source>
</evidence>
<dbReference type="InterPro" id="IPR007498">
    <property type="entry name" value="PqiA-like"/>
</dbReference>
<keyword evidence="5 7" id="KW-1133">Transmembrane helix</keyword>
<name>A0A3P4AX03_9BURK</name>
<accession>A0A3P4AX03</accession>
<comment type="subcellular location">
    <subcellularLocation>
        <location evidence="1">Cell inner membrane</location>
    </subcellularLocation>
</comment>
<protein>
    <submittedName>
        <fullName evidence="8">Paraquat-inducible protein A</fullName>
    </submittedName>
</protein>
<keyword evidence="4 7" id="KW-0812">Transmembrane</keyword>